<dbReference type="Pfam" id="PF25175">
    <property type="entry name" value="Beta-prop_WDR5"/>
    <property type="match status" value="1"/>
</dbReference>
<name>A0A4Y2C3C5_ARAVE</name>
<dbReference type="InterPro" id="IPR020472">
    <property type="entry name" value="WD40_PAC1"/>
</dbReference>
<evidence type="ECO:0000313" key="6">
    <source>
        <dbReference type="EMBL" id="GBL98961.1"/>
    </source>
</evidence>
<dbReference type="GO" id="GO:0005737">
    <property type="term" value="C:cytoplasm"/>
    <property type="evidence" value="ECO:0007669"/>
    <property type="project" value="TreeGrafter"/>
</dbReference>
<dbReference type="PROSITE" id="PS00678">
    <property type="entry name" value="WD_REPEATS_1"/>
    <property type="match status" value="1"/>
</dbReference>
<dbReference type="InterPro" id="IPR036322">
    <property type="entry name" value="WD40_repeat_dom_sf"/>
</dbReference>
<feature type="domain" description="WDR5-like beta-propeller" evidence="5">
    <location>
        <begin position="20"/>
        <end position="306"/>
    </location>
</feature>
<dbReference type="InterPro" id="IPR059122">
    <property type="entry name" value="Beta-prop_WDR5-like"/>
</dbReference>
<dbReference type="GO" id="GO:0043161">
    <property type="term" value="P:proteasome-mediated ubiquitin-dependent protein catabolic process"/>
    <property type="evidence" value="ECO:0007669"/>
    <property type="project" value="TreeGrafter"/>
</dbReference>
<dbReference type="InterPro" id="IPR001680">
    <property type="entry name" value="WD40_rpt"/>
</dbReference>
<keyword evidence="2 4" id="KW-0853">WD repeat</keyword>
<evidence type="ECO:0000313" key="7">
    <source>
        <dbReference type="Proteomes" id="UP000499080"/>
    </source>
</evidence>
<dbReference type="PROSITE" id="PS50294">
    <property type="entry name" value="WD_REPEATS_REGION"/>
    <property type="match status" value="3"/>
</dbReference>
<dbReference type="GO" id="GO:0043130">
    <property type="term" value="F:ubiquitin binding"/>
    <property type="evidence" value="ECO:0007669"/>
    <property type="project" value="TreeGrafter"/>
</dbReference>
<dbReference type="SMART" id="SM00320">
    <property type="entry name" value="WD40"/>
    <property type="match status" value="7"/>
</dbReference>
<evidence type="ECO:0000256" key="4">
    <source>
        <dbReference type="PROSITE-ProRule" id="PRU00221"/>
    </source>
</evidence>
<dbReference type="EMBL" id="BGPR01000144">
    <property type="protein sequence ID" value="GBL98961.1"/>
    <property type="molecule type" value="Genomic_DNA"/>
</dbReference>
<dbReference type="PROSITE" id="PS50082">
    <property type="entry name" value="WD_REPEATS_2"/>
    <property type="match status" value="4"/>
</dbReference>
<dbReference type="InterPro" id="IPR015943">
    <property type="entry name" value="WD40/YVTN_repeat-like_dom_sf"/>
</dbReference>
<dbReference type="PANTHER" id="PTHR19849">
    <property type="entry name" value="PHOSPHOLIPASE A-2-ACTIVATING PROTEIN"/>
    <property type="match status" value="1"/>
</dbReference>
<feature type="repeat" description="WD" evidence="4">
    <location>
        <begin position="20"/>
        <end position="61"/>
    </location>
</feature>
<keyword evidence="3" id="KW-0677">Repeat</keyword>
<sequence length="312" mass="35612">MSKEWRMRLQRANFKLVDAIKAHNQDVSAVKFSNSGELLASCSWEPVINLWTINDNSFSLETLMTGHRAGVSDIAFSSDDRQLASASDDQTVKVWDVATTKCIATFTGHSHYVFCITFGGDLIFSGSYDNTAKVWDRRVEKCIRNIQYHTDRVTSVDFSRRDNSMLTGSLDHTFAFHDLRSSKLLQYYVESNAITYAKFTGRRRQVAVSTFDSVIKFWDCNKKRAVKKYEGHLNLKYSVFSHVSHAGTFLASGSEDKSIYIWYRKSEEIAQVLEDHEDIVLSVQFHPKNEAILVSGCLDKTMALYKNMVEDD</sequence>
<dbReference type="OrthoDB" id="674604at2759"/>
<dbReference type="GO" id="GO:0005634">
    <property type="term" value="C:nucleus"/>
    <property type="evidence" value="ECO:0007669"/>
    <property type="project" value="TreeGrafter"/>
</dbReference>
<evidence type="ECO:0000256" key="1">
    <source>
        <dbReference type="ARBA" id="ARBA00022490"/>
    </source>
</evidence>
<comment type="caution">
    <text evidence="6">The sequence shown here is derived from an EMBL/GenBank/DDBJ whole genome shotgun (WGS) entry which is preliminary data.</text>
</comment>
<proteinExistence type="predicted"/>
<feature type="repeat" description="WD" evidence="4">
    <location>
        <begin position="64"/>
        <end position="105"/>
    </location>
</feature>
<dbReference type="Gene3D" id="2.130.10.10">
    <property type="entry name" value="YVTN repeat-like/Quinoprotein amine dehydrogenase"/>
    <property type="match status" value="1"/>
</dbReference>
<dbReference type="Proteomes" id="UP000499080">
    <property type="component" value="Unassembled WGS sequence"/>
</dbReference>
<accession>A0A4Y2C3C5</accession>
<keyword evidence="7" id="KW-1185">Reference proteome</keyword>
<evidence type="ECO:0000259" key="5">
    <source>
        <dbReference type="Pfam" id="PF25175"/>
    </source>
</evidence>
<reference evidence="6 7" key="1">
    <citation type="journal article" date="2019" name="Sci. Rep.">
        <title>Orb-weaving spider Araneus ventricosus genome elucidates the spidroin gene catalogue.</title>
        <authorList>
            <person name="Kono N."/>
            <person name="Nakamura H."/>
            <person name="Ohtoshi R."/>
            <person name="Moran D.A.P."/>
            <person name="Shinohara A."/>
            <person name="Yoshida Y."/>
            <person name="Fujiwara M."/>
            <person name="Mori M."/>
            <person name="Tomita M."/>
            <person name="Arakawa K."/>
        </authorList>
    </citation>
    <scope>NUCLEOTIDE SEQUENCE [LARGE SCALE GENOMIC DNA]</scope>
</reference>
<dbReference type="InterPro" id="IPR019775">
    <property type="entry name" value="WD40_repeat_CS"/>
</dbReference>
<gene>
    <name evidence="6" type="primary">Wdr5_1</name>
    <name evidence="6" type="ORF">AVEN_227481_1</name>
</gene>
<evidence type="ECO:0000256" key="3">
    <source>
        <dbReference type="ARBA" id="ARBA00022737"/>
    </source>
</evidence>
<organism evidence="6 7">
    <name type="scientific">Araneus ventricosus</name>
    <name type="common">Orbweaver spider</name>
    <name type="synonym">Epeira ventricosa</name>
    <dbReference type="NCBI Taxonomy" id="182803"/>
    <lineage>
        <taxon>Eukaryota</taxon>
        <taxon>Metazoa</taxon>
        <taxon>Ecdysozoa</taxon>
        <taxon>Arthropoda</taxon>
        <taxon>Chelicerata</taxon>
        <taxon>Arachnida</taxon>
        <taxon>Araneae</taxon>
        <taxon>Araneomorphae</taxon>
        <taxon>Entelegynae</taxon>
        <taxon>Araneoidea</taxon>
        <taxon>Araneidae</taxon>
        <taxon>Araneus</taxon>
    </lineage>
</organism>
<protein>
    <submittedName>
        <fullName evidence="6">WD repeat-containing protein 5</fullName>
    </submittedName>
</protein>
<dbReference type="PANTHER" id="PTHR19849:SF0">
    <property type="entry name" value="PHOSPHOLIPASE A-2-ACTIVATING PROTEIN"/>
    <property type="match status" value="1"/>
</dbReference>
<dbReference type="SUPFAM" id="SSF50978">
    <property type="entry name" value="WD40 repeat-like"/>
    <property type="match status" value="1"/>
</dbReference>
<dbReference type="AlphaFoldDB" id="A0A4Y2C3C5"/>
<dbReference type="PRINTS" id="PR00320">
    <property type="entry name" value="GPROTEINBRPT"/>
</dbReference>
<keyword evidence="1" id="KW-0963">Cytoplasm</keyword>
<dbReference type="CDD" id="cd00200">
    <property type="entry name" value="WD40"/>
    <property type="match status" value="1"/>
</dbReference>
<feature type="repeat" description="WD" evidence="4">
    <location>
        <begin position="146"/>
        <end position="187"/>
    </location>
</feature>
<feature type="repeat" description="WD" evidence="4">
    <location>
        <begin position="106"/>
        <end position="145"/>
    </location>
</feature>
<evidence type="ECO:0000256" key="2">
    <source>
        <dbReference type="ARBA" id="ARBA00022574"/>
    </source>
</evidence>
<dbReference type="GO" id="GO:0010992">
    <property type="term" value="P:ubiquitin recycling"/>
    <property type="evidence" value="ECO:0007669"/>
    <property type="project" value="TreeGrafter"/>
</dbReference>